<reference evidence="14 15" key="1">
    <citation type="submission" date="2019-07" db="EMBL/GenBank/DDBJ databases">
        <title>Draft genome assembly of a fouling barnacle, Amphibalanus amphitrite (Darwin, 1854): The first reference genome for Thecostraca.</title>
        <authorList>
            <person name="Kim W."/>
        </authorList>
    </citation>
    <scope>NUCLEOTIDE SEQUENCE [LARGE SCALE GENOMIC DNA]</scope>
    <source>
        <strain evidence="14">SNU_AA5</strain>
        <tissue evidence="14">Soma without cirri and trophi</tissue>
    </source>
</reference>
<dbReference type="GO" id="GO:0016020">
    <property type="term" value="C:membrane"/>
    <property type="evidence" value="ECO:0007669"/>
    <property type="project" value="UniProtKB-SubCell"/>
</dbReference>
<dbReference type="SMART" id="SM00608">
    <property type="entry name" value="ACR"/>
    <property type="match status" value="1"/>
</dbReference>
<keyword evidence="2" id="KW-0812">Transmembrane</keyword>
<keyword evidence="4" id="KW-0378">Hydrolase</keyword>
<comment type="caution">
    <text evidence="8">Lacks conserved residue(s) required for the propagation of feature annotation.</text>
</comment>
<dbReference type="EMBL" id="VIIS01001856">
    <property type="protein sequence ID" value="KAF0291773.1"/>
    <property type="molecule type" value="Genomic_DNA"/>
</dbReference>
<evidence type="ECO:0000256" key="9">
    <source>
        <dbReference type="PROSITE-ProRule" id="PRU00276"/>
    </source>
</evidence>
<dbReference type="InterPro" id="IPR024079">
    <property type="entry name" value="MetalloPept_cat_dom_sf"/>
</dbReference>
<feature type="region of interest" description="Disordered" evidence="10">
    <location>
        <begin position="588"/>
        <end position="645"/>
    </location>
</feature>
<feature type="compositionally biased region" description="Low complexity" evidence="10">
    <location>
        <begin position="989"/>
        <end position="1004"/>
    </location>
</feature>
<evidence type="ECO:0000313" key="14">
    <source>
        <dbReference type="EMBL" id="KAF0291773.1"/>
    </source>
</evidence>
<dbReference type="PROSITE" id="PS50026">
    <property type="entry name" value="EGF_3"/>
    <property type="match status" value="1"/>
</dbReference>
<feature type="compositionally biased region" description="Low complexity" evidence="10">
    <location>
        <begin position="1410"/>
        <end position="1557"/>
    </location>
</feature>
<protein>
    <submittedName>
        <fullName evidence="14">Disintegrin and metalloproteinase domain-containing protein 15</fullName>
    </submittedName>
</protein>
<evidence type="ECO:0000256" key="4">
    <source>
        <dbReference type="ARBA" id="ARBA00023049"/>
    </source>
</evidence>
<feature type="binding site" evidence="9">
    <location>
        <position position="260"/>
    </location>
    <ligand>
        <name>Zn(2+)</name>
        <dbReference type="ChEBI" id="CHEBI:29105"/>
        <note>catalytic</note>
    </ligand>
</feature>
<proteinExistence type="predicted"/>
<keyword evidence="9" id="KW-0479">Metal-binding</keyword>
<feature type="domain" description="Disintegrin" evidence="12">
    <location>
        <begin position="320"/>
        <end position="408"/>
    </location>
</feature>
<keyword evidence="6 8" id="KW-1015">Disulfide bond</keyword>
<keyword evidence="3" id="KW-1133">Transmembrane helix</keyword>
<evidence type="ECO:0000256" key="10">
    <source>
        <dbReference type="SAM" id="MobiDB-lite"/>
    </source>
</evidence>
<dbReference type="OrthoDB" id="5951731at2759"/>
<dbReference type="PROSITE" id="PS01186">
    <property type="entry name" value="EGF_2"/>
    <property type="match status" value="1"/>
</dbReference>
<feature type="region of interest" description="Disordered" evidence="10">
    <location>
        <begin position="1175"/>
        <end position="1642"/>
    </location>
</feature>
<feature type="binding site" evidence="9">
    <location>
        <position position="250"/>
    </location>
    <ligand>
        <name>Zn(2+)</name>
        <dbReference type="ChEBI" id="CHEBI:29105"/>
        <note>catalytic</note>
    </ligand>
</feature>
<dbReference type="GO" id="GO:0004222">
    <property type="term" value="F:metalloendopeptidase activity"/>
    <property type="evidence" value="ECO:0007669"/>
    <property type="project" value="InterPro"/>
</dbReference>
<feature type="compositionally biased region" description="Low complexity" evidence="10">
    <location>
        <begin position="1339"/>
        <end position="1380"/>
    </location>
</feature>
<dbReference type="InterPro" id="IPR000742">
    <property type="entry name" value="EGF"/>
</dbReference>
<feature type="compositionally biased region" description="Gly residues" evidence="10">
    <location>
        <begin position="615"/>
        <end position="625"/>
    </location>
</feature>
<keyword evidence="5" id="KW-0472">Membrane</keyword>
<evidence type="ECO:0000313" key="15">
    <source>
        <dbReference type="Proteomes" id="UP000440578"/>
    </source>
</evidence>
<dbReference type="PROSITE" id="PS50215">
    <property type="entry name" value="ADAM_MEPRO"/>
    <property type="match status" value="1"/>
</dbReference>
<feature type="compositionally biased region" description="Polar residues" evidence="10">
    <location>
        <begin position="889"/>
        <end position="898"/>
    </location>
</feature>
<keyword evidence="14" id="KW-0401">Integrin</keyword>
<dbReference type="GO" id="GO:0007229">
    <property type="term" value="P:integrin-mediated signaling pathway"/>
    <property type="evidence" value="ECO:0007669"/>
    <property type="project" value="UniProtKB-KW"/>
</dbReference>
<dbReference type="SUPFAM" id="SSF55486">
    <property type="entry name" value="Metalloproteases ('zincins'), catalytic domain"/>
    <property type="match status" value="1"/>
</dbReference>
<dbReference type="Gene3D" id="3.40.390.10">
    <property type="entry name" value="Collagenase (Catalytic Domain)"/>
    <property type="match status" value="1"/>
</dbReference>
<feature type="disulfide bond" evidence="8">
    <location>
        <begin position="577"/>
        <end position="586"/>
    </location>
</feature>
<sequence>MLRYKKNGAYVKEHPMPPDRDRCLYTGSVRGTGGSSVAVSTCDGVISAVISEPGRTLVLSPAAGGRYLLEATEGPALTAGQQRRPRRRAARRRRRETTPLRRPLRARPNSLYMELVLAVDHEIYRRSDYDLSAVHRHARQLANIVHSIFAPLDIFVALVGVDVWSEGDQITLSANADDTLTNFLFYRRERLASEIPNDNAQLITATKFEGGVVGKARDHVMCTSDKSGGVSTDRTMEMSRLAVLASTVAHEMGHNLGLQHDTPACECPARDDRCVMYAASTSSVGPTQWSSCSREQLKRALKHGLGHCLHDIPTEPLSSGSVCGNGFLEPGEECDCGLPGDCTTPCCDPLTCRLRRNGTCAGGACCDPQTCQPRAAGSPCRPARGECDLPEFCTGESNRCPGDVHKLNGLSCGSEKAYCYDGQCSDRDDQCRLLWGPSGNSSVDQCYHQNGEGNHLGDCGFDWHTGVHTACRHNDALCGRLHCVHLNERLEYGVESSAKLNVSYVKAAGKVQTCRTAIVDLGLRQRDPGLVPQGAPCGPDKMCVDQRCVSVSSVTVGMCPDGCSGRGVCNSRGNCHCQPGWAPPNCTEPGTGGSVDSGPYIQSDAGEKLPTAGGRAAGGGGGGGEARSVRRAATATDGPPEQMAPVRVPLMMLREEGEDLQPDTGGAPARPPPPASVPASSNSGRGANTSGRGSLLNRPGAAAQGAEKHTDKQVCKVEPSTKPSAAQRSGASTTSPSRQTTGSGSGIQKVVADALKSSQQPRTTFGMVDKQQTKADVNSVRAAGSGSRTTFGMCRPDGGKAAEVRAAGPSVTAGGWSGPAAGPQSTTDARAAFLSRGAAGPPRPTGPPPTRAVTGQVKAAAGRLQDKPAAGAGEPPAPAQPLAQRYANVPNTKATAGTDTKPVNGGMDRKYANIPEPSPAPGQKAAATNMGKAADSGSRMPNIRSLLESGFWRDEKPVSQEKPTAAAERIPLVQRSESVPAAPAPPAVPQVRFAPVSRTDSAPASPRPSGPDSRSSTLESERGSTLERDGSSSGGGGSRSSTLSRVASVFRRGDKAPDSPPAAAESSLRPSQSFKAAKLDRDKVRSLGISNPIPQPIGQFSTLPTSPGGRRGQRPPVRTSSDVGRPLRPASLLVRPSEPPPRPPNAAELYDDCNMDTVGGVTPTDNLYCTIDEVQGAPVEERPRPRSMLEPGVGQDGTRLYQNTAPWRSVGSRQPTVSRVSSAAGRTDKAWLPIVEERPVVEQKPNRTAETQPSAADPTAVGGSGPTGYQSRRPLPWAAKFTANPSPSSSPLAPTFSRPLSASVSAQKPTATVAPASQQRPATEPDKIIPEYAKPTPRSAAASTSASTATTASVSLSSTASTDSTALSTTASTAPAPAVSGGTTIGSSAKQSQPAKQTGGSQKASNESPASVRSVKSTTSAKSAASSSSAPKKPASATSSKQPASSALTSKQTPSSQSSKPAGQSSKRAAAPSSSSRPGSLSAASSQQSMSSTTSSRSNVNSPSSERSDGAPGAKTGTTAKKTGTAAAKKAGKAAAGGAAGTKAAGGAAGKKTALGGRPAGPAGDSAEKTGGKTGSAAAAAAKSPPSAGKTGGKEGAAARVGPAPTKASAARAAAAAAKVSAAAAKNSASSRPGGARPATKS</sequence>
<feature type="compositionally biased region" description="Basic and acidic residues" evidence="10">
    <location>
        <begin position="1019"/>
        <end position="1030"/>
    </location>
</feature>
<feature type="compositionally biased region" description="Polar residues" evidence="10">
    <location>
        <begin position="1298"/>
        <end position="1321"/>
    </location>
</feature>
<accession>A0A6A4VDR6</accession>
<dbReference type="PANTHER" id="PTHR11905">
    <property type="entry name" value="ADAM A DISINTEGRIN AND METALLOPROTEASE DOMAIN"/>
    <property type="match status" value="1"/>
</dbReference>
<keyword evidence="8" id="KW-0245">EGF-like domain</keyword>
<feature type="compositionally biased region" description="Low complexity" evidence="10">
    <location>
        <begin position="1575"/>
        <end position="1589"/>
    </location>
</feature>
<feature type="active site" evidence="9">
    <location>
        <position position="251"/>
    </location>
</feature>
<feature type="compositionally biased region" description="Low complexity" evidence="10">
    <location>
        <begin position="1607"/>
        <end position="1631"/>
    </location>
</feature>
<dbReference type="FunFam" id="3.40.390.10:FF:000002">
    <property type="entry name" value="Disintegrin and metalloproteinase domain-containing protein 22"/>
    <property type="match status" value="1"/>
</dbReference>
<comment type="subcellular location">
    <subcellularLocation>
        <location evidence="1">Membrane</location>
        <topology evidence="1">Single-pass membrane protein</topology>
    </subcellularLocation>
</comment>
<dbReference type="InterPro" id="IPR001762">
    <property type="entry name" value="Disintegrin_dom"/>
</dbReference>
<evidence type="ECO:0000259" key="12">
    <source>
        <dbReference type="PROSITE" id="PS50214"/>
    </source>
</evidence>
<dbReference type="InterPro" id="IPR034027">
    <property type="entry name" value="Reprolysin_adamalysin"/>
</dbReference>
<feature type="disulfide bond" evidence="8">
    <location>
        <begin position="559"/>
        <end position="569"/>
    </location>
</feature>
<dbReference type="GO" id="GO:0046872">
    <property type="term" value="F:metal ion binding"/>
    <property type="evidence" value="ECO:0007669"/>
    <property type="project" value="UniProtKB-KW"/>
</dbReference>
<dbReference type="InterPro" id="IPR006586">
    <property type="entry name" value="ADAM_Cys-rich"/>
</dbReference>
<keyword evidence="15" id="KW-1185">Reference proteome</keyword>
<feature type="binding site" evidence="9">
    <location>
        <position position="254"/>
    </location>
    <ligand>
        <name>Zn(2+)</name>
        <dbReference type="ChEBI" id="CHEBI:29105"/>
        <note>catalytic</note>
    </ligand>
</feature>
<dbReference type="Proteomes" id="UP000440578">
    <property type="component" value="Unassembled WGS sequence"/>
</dbReference>
<dbReference type="FunFam" id="4.10.70.10:FF:000001">
    <property type="entry name" value="Disintegrin and metalloproteinase domain-containing protein 22"/>
    <property type="match status" value="1"/>
</dbReference>
<evidence type="ECO:0000256" key="3">
    <source>
        <dbReference type="ARBA" id="ARBA00022989"/>
    </source>
</evidence>
<keyword evidence="4" id="KW-0482">Metalloprotease</keyword>
<feature type="compositionally biased region" description="Basic residues" evidence="10">
    <location>
        <begin position="83"/>
        <end position="95"/>
    </location>
</feature>
<dbReference type="CDD" id="cd04269">
    <property type="entry name" value="ZnMc_adamalysin_II_like"/>
    <property type="match status" value="1"/>
</dbReference>
<name>A0A6A4VDR6_AMPAM</name>
<feature type="compositionally biased region" description="Polar residues" evidence="10">
    <location>
        <begin position="1381"/>
        <end position="1409"/>
    </location>
</feature>
<feature type="region of interest" description="Disordered" evidence="10">
    <location>
        <begin position="74"/>
        <end position="101"/>
    </location>
</feature>
<feature type="domain" description="EGF-like" evidence="11">
    <location>
        <begin position="555"/>
        <end position="587"/>
    </location>
</feature>
<organism evidence="14 15">
    <name type="scientific">Amphibalanus amphitrite</name>
    <name type="common">Striped barnacle</name>
    <name type="synonym">Balanus amphitrite</name>
    <dbReference type="NCBI Taxonomy" id="1232801"/>
    <lineage>
        <taxon>Eukaryota</taxon>
        <taxon>Metazoa</taxon>
        <taxon>Ecdysozoa</taxon>
        <taxon>Arthropoda</taxon>
        <taxon>Crustacea</taxon>
        <taxon>Multicrustacea</taxon>
        <taxon>Cirripedia</taxon>
        <taxon>Thoracica</taxon>
        <taxon>Thoracicalcarea</taxon>
        <taxon>Balanomorpha</taxon>
        <taxon>Balanoidea</taxon>
        <taxon>Balanidae</taxon>
        <taxon>Amphibalaninae</taxon>
        <taxon>Amphibalanus</taxon>
    </lineage>
</organism>
<evidence type="ECO:0000259" key="11">
    <source>
        <dbReference type="PROSITE" id="PS50026"/>
    </source>
</evidence>
<keyword evidence="9" id="KW-0862">Zinc</keyword>
<evidence type="ECO:0000256" key="2">
    <source>
        <dbReference type="ARBA" id="ARBA00022692"/>
    </source>
</evidence>
<dbReference type="Pfam" id="PF00200">
    <property type="entry name" value="Disintegrin"/>
    <property type="match status" value="1"/>
</dbReference>
<gene>
    <name evidence="14" type="primary">ADAM15</name>
    <name evidence="14" type="ORF">FJT64_010161</name>
</gene>
<evidence type="ECO:0000256" key="7">
    <source>
        <dbReference type="PROSITE-ProRule" id="PRU00068"/>
    </source>
</evidence>
<evidence type="ECO:0000256" key="6">
    <source>
        <dbReference type="ARBA" id="ARBA00023157"/>
    </source>
</evidence>
<evidence type="ECO:0000259" key="13">
    <source>
        <dbReference type="PROSITE" id="PS50215"/>
    </source>
</evidence>
<feature type="compositionally biased region" description="Basic and acidic residues" evidence="10">
    <location>
        <begin position="706"/>
        <end position="715"/>
    </location>
</feature>
<feature type="compositionally biased region" description="Polar residues" evidence="10">
    <location>
        <begin position="721"/>
        <end position="742"/>
    </location>
</feature>
<feature type="domain" description="Peptidase M12B" evidence="13">
    <location>
        <begin position="111"/>
        <end position="313"/>
    </location>
</feature>
<evidence type="ECO:0000256" key="5">
    <source>
        <dbReference type="ARBA" id="ARBA00023136"/>
    </source>
</evidence>
<feature type="compositionally biased region" description="Basic and acidic residues" evidence="10">
    <location>
        <begin position="1235"/>
        <end position="1247"/>
    </location>
</feature>
<dbReference type="InterPro" id="IPR036436">
    <property type="entry name" value="Disintegrin_dom_sf"/>
</dbReference>
<dbReference type="SMART" id="SM00050">
    <property type="entry name" value="DISIN"/>
    <property type="match status" value="1"/>
</dbReference>
<feature type="region of interest" description="Disordered" evidence="10">
    <location>
        <begin position="658"/>
        <end position="1146"/>
    </location>
</feature>
<comment type="caution">
    <text evidence="14">The sequence shown here is derived from an EMBL/GenBank/DDBJ whole genome shotgun (WGS) entry which is preliminary data.</text>
</comment>
<dbReference type="PANTHER" id="PTHR11905:SF159">
    <property type="entry name" value="ADAM METALLOPROTEASE"/>
    <property type="match status" value="1"/>
</dbReference>
<evidence type="ECO:0000256" key="8">
    <source>
        <dbReference type="PROSITE-ProRule" id="PRU00076"/>
    </source>
</evidence>
<dbReference type="GO" id="GO:0006509">
    <property type="term" value="P:membrane protein ectodomain proteolysis"/>
    <property type="evidence" value="ECO:0007669"/>
    <property type="project" value="TreeGrafter"/>
</dbReference>
<dbReference type="Pfam" id="PF08516">
    <property type="entry name" value="ADAM_CR"/>
    <property type="match status" value="1"/>
</dbReference>
<dbReference type="Gene3D" id="4.10.70.10">
    <property type="entry name" value="Disintegrin domain"/>
    <property type="match status" value="1"/>
</dbReference>
<feature type="compositionally biased region" description="Polar residues" evidence="10">
    <location>
        <begin position="1200"/>
        <end position="1221"/>
    </location>
</feature>
<keyword evidence="4" id="KW-0645">Protease</keyword>
<dbReference type="SUPFAM" id="SSF57552">
    <property type="entry name" value="Blood coagulation inhibitor (disintegrin)"/>
    <property type="match status" value="1"/>
</dbReference>
<dbReference type="InterPro" id="IPR001590">
    <property type="entry name" value="Peptidase_M12B"/>
</dbReference>
<feature type="compositionally biased region" description="Low complexity" evidence="10">
    <location>
        <begin position="868"/>
        <end position="884"/>
    </location>
</feature>
<feature type="disulfide bond" evidence="7">
    <location>
        <begin position="380"/>
        <end position="400"/>
    </location>
</feature>
<feature type="compositionally biased region" description="Pro residues" evidence="10">
    <location>
        <begin position="841"/>
        <end position="850"/>
    </location>
</feature>
<dbReference type="Pfam" id="PF01421">
    <property type="entry name" value="Reprolysin"/>
    <property type="match status" value="1"/>
</dbReference>
<evidence type="ECO:0000256" key="1">
    <source>
        <dbReference type="ARBA" id="ARBA00004167"/>
    </source>
</evidence>
<dbReference type="PROSITE" id="PS50214">
    <property type="entry name" value="DISINTEGRIN_2"/>
    <property type="match status" value="1"/>
</dbReference>